<evidence type="ECO:0000313" key="2">
    <source>
        <dbReference type="Proteomes" id="UP001383192"/>
    </source>
</evidence>
<evidence type="ECO:0000313" key="1">
    <source>
        <dbReference type="EMBL" id="KAK7062713.1"/>
    </source>
</evidence>
<sequence>MSAQDAKAPIALTSSKTVESIIDDIGAREVKDQVAKEPRVLVPDTGSQVLVDQTKRTVYYSQGDQALYAILEANLQKIEWELVFSRTNYTSTEEKHEVTTRTGLKVTNGTEASVSLNIGAAFEGLSIGFSGSYKTFTTTETTQEKEYKTTYTLPAGKSLYVYQRKYTFDERIWWILDAWNELWTVGQNKTYETVAANIILGIHTDEVLSSDIMLTEQASTHISPAAKTQSENAQTRRQFTNITQRAKDSINKVLDSA</sequence>
<gene>
    <name evidence="1" type="ORF">VNI00_000201</name>
</gene>
<dbReference type="EMBL" id="JAYKXP010000001">
    <property type="protein sequence ID" value="KAK7062713.1"/>
    <property type="molecule type" value="Genomic_DNA"/>
</dbReference>
<accession>A0AAW0EC58</accession>
<proteinExistence type="predicted"/>
<comment type="caution">
    <text evidence="1">The sequence shown here is derived from an EMBL/GenBank/DDBJ whole genome shotgun (WGS) entry which is preliminary data.</text>
</comment>
<dbReference type="Proteomes" id="UP001383192">
    <property type="component" value="Unassembled WGS sequence"/>
</dbReference>
<protein>
    <submittedName>
        <fullName evidence="1">Uncharacterized protein</fullName>
    </submittedName>
</protein>
<dbReference type="AlphaFoldDB" id="A0AAW0EC58"/>
<keyword evidence="2" id="KW-1185">Reference proteome</keyword>
<reference evidence="1 2" key="1">
    <citation type="submission" date="2024-01" db="EMBL/GenBank/DDBJ databases">
        <title>A draft genome for a cacao thread blight-causing isolate of Paramarasmius palmivorus.</title>
        <authorList>
            <person name="Baruah I.K."/>
            <person name="Bukari Y."/>
            <person name="Amoako-Attah I."/>
            <person name="Meinhardt L.W."/>
            <person name="Bailey B.A."/>
            <person name="Cohen S.P."/>
        </authorList>
    </citation>
    <scope>NUCLEOTIDE SEQUENCE [LARGE SCALE GENOMIC DNA]</scope>
    <source>
        <strain evidence="1 2">GH-12</strain>
    </source>
</reference>
<organism evidence="1 2">
    <name type="scientific">Paramarasmius palmivorus</name>
    <dbReference type="NCBI Taxonomy" id="297713"/>
    <lineage>
        <taxon>Eukaryota</taxon>
        <taxon>Fungi</taxon>
        <taxon>Dikarya</taxon>
        <taxon>Basidiomycota</taxon>
        <taxon>Agaricomycotina</taxon>
        <taxon>Agaricomycetes</taxon>
        <taxon>Agaricomycetidae</taxon>
        <taxon>Agaricales</taxon>
        <taxon>Marasmiineae</taxon>
        <taxon>Marasmiaceae</taxon>
        <taxon>Paramarasmius</taxon>
    </lineage>
</organism>
<name>A0AAW0EC58_9AGAR</name>